<feature type="transmembrane region" description="Helical" evidence="5">
    <location>
        <begin position="80"/>
        <end position="103"/>
    </location>
</feature>
<sequence length="152" mass="15482">MAASGAVAVAAVVICLGTTHAFLHSISRLGSALGRDGWAPRALAHENAESVPVVSVLTVGGIGTLGHLGSLVFGWQTEHLVVIPAVLVMTTYLIGTAAAVRLFSGRARLVAGIALGFLVVTVPFAGWHILIPIGLAIVVALAAFSARRGSSR</sequence>
<keyword evidence="3 5" id="KW-1133">Transmembrane helix</keyword>
<feature type="transmembrane region" description="Helical" evidence="5">
    <location>
        <begin position="109"/>
        <end position="142"/>
    </location>
</feature>
<dbReference type="Gene3D" id="1.20.1740.10">
    <property type="entry name" value="Amino acid/polyamine transporter I"/>
    <property type="match status" value="1"/>
</dbReference>
<evidence type="ECO:0000256" key="4">
    <source>
        <dbReference type="ARBA" id="ARBA00023136"/>
    </source>
</evidence>
<keyword evidence="7" id="KW-1185">Reference proteome</keyword>
<evidence type="ECO:0000256" key="3">
    <source>
        <dbReference type="ARBA" id="ARBA00022989"/>
    </source>
</evidence>
<evidence type="ECO:0000256" key="2">
    <source>
        <dbReference type="ARBA" id="ARBA00022692"/>
    </source>
</evidence>
<reference evidence="6 7" key="1">
    <citation type="submission" date="2018-06" db="EMBL/GenBank/DDBJ databases">
        <title>Freshwater and sediment microbial communities from various areas in North America, analyzing microbe dynamics in response to fracking.</title>
        <authorList>
            <person name="Lamendella R."/>
        </authorList>
    </citation>
    <scope>NUCLEOTIDE SEQUENCE [LARGE SCALE GENOMIC DNA]</scope>
    <source>
        <strain evidence="6 7">3b_TX</strain>
    </source>
</reference>
<evidence type="ECO:0000313" key="6">
    <source>
        <dbReference type="EMBL" id="RBP70784.1"/>
    </source>
</evidence>
<dbReference type="EMBL" id="QNSB01000007">
    <property type="protein sequence ID" value="RBP70784.1"/>
    <property type="molecule type" value="Genomic_DNA"/>
</dbReference>
<evidence type="ECO:0000256" key="1">
    <source>
        <dbReference type="ARBA" id="ARBA00004141"/>
    </source>
</evidence>
<dbReference type="PANTHER" id="PTHR42770">
    <property type="entry name" value="AMINO ACID TRANSPORTER-RELATED"/>
    <property type="match status" value="1"/>
</dbReference>
<feature type="transmembrane region" description="Helical" evidence="5">
    <location>
        <begin position="50"/>
        <end position="73"/>
    </location>
</feature>
<keyword evidence="2 5" id="KW-0812">Transmembrane</keyword>
<comment type="subcellular location">
    <subcellularLocation>
        <location evidence="1">Membrane</location>
        <topology evidence="1">Multi-pass membrane protein</topology>
    </subcellularLocation>
</comment>
<name>A0A366IJY1_9MICO</name>
<dbReference type="Proteomes" id="UP000253509">
    <property type="component" value="Unassembled WGS sequence"/>
</dbReference>
<dbReference type="PANTHER" id="PTHR42770:SF7">
    <property type="entry name" value="MEMBRANE PROTEIN"/>
    <property type="match status" value="1"/>
</dbReference>
<evidence type="ECO:0000313" key="7">
    <source>
        <dbReference type="Proteomes" id="UP000253509"/>
    </source>
</evidence>
<proteinExistence type="predicted"/>
<accession>A0A366IJY1</accession>
<protein>
    <submittedName>
        <fullName evidence="6">Uncharacterized protein</fullName>
    </submittedName>
</protein>
<dbReference type="GO" id="GO:0016020">
    <property type="term" value="C:membrane"/>
    <property type="evidence" value="ECO:0007669"/>
    <property type="project" value="UniProtKB-SubCell"/>
</dbReference>
<keyword evidence="4 5" id="KW-0472">Membrane</keyword>
<dbReference type="InterPro" id="IPR050367">
    <property type="entry name" value="APC_superfamily"/>
</dbReference>
<organism evidence="6 7">
    <name type="scientific">Brevibacterium celere</name>
    <dbReference type="NCBI Taxonomy" id="225845"/>
    <lineage>
        <taxon>Bacteria</taxon>
        <taxon>Bacillati</taxon>
        <taxon>Actinomycetota</taxon>
        <taxon>Actinomycetes</taxon>
        <taxon>Micrococcales</taxon>
        <taxon>Brevibacteriaceae</taxon>
        <taxon>Brevibacterium</taxon>
    </lineage>
</organism>
<gene>
    <name evidence="6" type="ORF">DFO65_107102</name>
</gene>
<evidence type="ECO:0000256" key="5">
    <source>
        <dbReference type="SAM" id="Phobius"/>
    </source>
</evidence>
<dbReference type="AlphaFoldDB" id="A0A366IJY1"/>
<comment type="caution">
    <text evidence="6">The sequence shown here is derived from an EMBL/GenBank/DDBJ whole genome shotgun (WGS) entry which is preliminary data.</text>
</comment>